<dbReference type="PANTHER" id="PTHR46835:SF2">
    <property type="entry name" value="BZIP TRANSCRIPTION FACTOR"/>
    <property type="match status" value="1"/>
</dbReference>
<feature type="region of interest" description="Disordered" evidence="1">
    <location>
        <begin position="25"/>
        <end position="45"/>
    </location>
</feature>
<feature type="compositionally biased region" description="Polar residues" evidence="1">
    <location>
        <begin position="112"/>
        <end position="129"/>
    </location>
</feature>
<reference evidence="2 3" key="1">
    <citation type="submission" date="2019-12" db="EMBL/GenBank/DDBJ databases">
        <authorList>
            <person name="Alioto T."/>
            <person name="Alioto T."/>
            <person name="Gomez Garrido J."/>
        </authorList>
    </citation>
    <scope>NUCLEOTIDE SEQUENCE [LARGE SCALE GENOMIC DNA]</scope>
</reference>
<evidence type="ECO:0000313" key="2">
    <source>
        <dbReference type="EMBL" id="CAA2957480.1"/>
    </source>
</evidence>
<organism evidence="2 3">
    <name type="scientific">Olea europaea subsp. europaea</name>
    <dbReference type="NCBI Taxonomy" id="158383"/>
    <lineage>
        <taxon>Eukaryota</taxon>
        <taxon>Viridiplantae</taxon>
        <taxon>Streptophyta</taxon>
        <taxon>Embryophyta</taxon>
        <taxon>Tracheophyta</taxon>
        <taxon>Spermatophyta</taxon>
        <taxon>Magnoliopsida</taxon>
        <taxon>eudicotyledons</taxon>
        <taxon>Gunneridae</taxon>
        <taxon>Pentapetalae</taxon>
        <taxon>asterids</taxon>
        <taxon>lamiids</taxon>
        <taxon>Lamiales</taxon>
        <taxon>Oleaceae</taxon>
        <taxon>Oleeae</taxon>
        <taxon>Olea</taxon>
    </lineage>
</organism>
<dbReference type="Gramene" id="OE9A101327T1">
    <property type="protein sequence ID" value="OE9A101327C1"/>
    <property type="gene ID" value="OE9A101327"/>
</dbReference>
<sequence>MESMSGSSSGRQDLSSPFGFHDSSISYFNSSPVESQGNPSMCSENFHQRCSSESFLMEEQPSWLDDLLNESESPVLRGHQRSASDTNAYLGQAEANKVLSTSAEEKNREESTPQNLEGSTEKANGSQAKPSAPKIDANRAKQ</sequence>
<dbReference type="EMBL" id="CACTIH010000224">
    <property type="protein sequence ID" value="CAA2957480.1"/>
    <property type="molecule type" value="Genomic_DNA"/>
</dbReference>
<evidence type="ECO:0000313" key="3">
    <source>
        <dbReference type="Proteomes" id="UP000594638"/>
    </source>
</evidence>
<evidence type="ECO:0000256" key="1">
    <source>
        <dbReference type="SAM" id="MobiDB-lite"/>
    </source>
</evidence>
<dbReference type="Proteomes" id="UP000594638">
    <property type="component" value="Unassembled WGS sequence"/>
</dbReference>
<feature type="region of interest" description="Disordered" evidence="1">
    <location>
        <begin position="96"/>
        <end position="142"/>
    </location>
</feature>
<dbReference type="OrthoDB" id="1878267at2759"/>
<accession>A0A8S0PUV2</accession>
<dbReference type="AlphaFoldDB" id="A0A8S0PUV2"/>
<comment type="caution">
    <text evidence="2">The sequence shown here is derived from an EMBL/GenBank/DDBJ whole genome shotgun (WGS) entry which is preliminary data.</text>
</comment>
<protein>
    <submittedName>
        <fullName evidence="2">Uncharacterized protein</fullName>
    </submittedName>
</protein>
<dbReference type="InterPro" id="IPR044797">
    <property type="entry name" value="At4g06598-like"/>
</dbReference>
<proteinExistence type="predicted"/>
<gene>
    <name evidence="2" type="ORF">OLEA9_A101327</name>
</gene>
<dbReference type="PANTHER" id="PTHR46835">
    <property type="entry name" value="BASIC-LEUCINE ZIPPER (BZIP) TRANSCRIPTION FACTOR FAMILY PROTEIN-RELATED"/>
    <property type="match status" value="1"/>
</dbReference>
<name>A0A8S0PUV2_OLEEU</name>
<keyword evidence="3" id="KW-1185">Reference proteome</keyword>